<keyword evidence="2" id="KW-1185">Reference proteome</keyword>
<dbReference type="VEuPathDB" id="PlasmoDB:PRELSG_1244800"/>
<dbReference type="KEGG" id="prel:PRELSG_1244800"/>
<accession>A0A1J1H9B1</accession>
<name>A0A1J1H9B1_PLARL</name>
<dbReference type="RefSeq" id="XP_028534561.1">
    <property type="nucleotide sequence ID" value="XM_028678253.1"/>
</dbReference>
<sequence>MLNYLTFELQNISKSTDNSLCLLNFNSYSRKLEQRNQKISSKKDKKLKVLYEELKLIFHEEKEIENKIFQEMKDQWADLCSSLEIDESEGEEKIKWLNTRWDNYCMRLRYELHIKEHFLYVKFKKFMKKDRSNDDIKLFFDKRKELWEQNRKKKIKQWNKFLFDTKKSFNKRFVQT</sequence>
<dbReference type="AlphaFoldDB" id="A0A1J1H9B1"/>
<gene>
    <name evidence="1" type="ORF">PRELSG_1244800</name>
</gene>
<protein>
    <submittedName>
        <fullName evidence="1">Uncharacterized protein</fullName>
    </submittedName>
</protein>
<dbReference type="EMBL" id="LN835307">
    <property type="protein sequence ID" value="CRH01562.1"/>
    <property type="molecule type" value="Genomic_DNA"/>
</dbReference>
<dbReference type="GeneID" id="39737692"/>
<organism evidence="1 2">
    <name type="scientific">Plasmodium relictum</name>
    <dbReference type="NCBI Taxonomy" id="85471"/>
    <lineage>
        <taxon>Eukaryota</taxon>
        <taxon>Sar</taxon>
        <taxon>Alveolata</taxon>
        <taxon>Apicomplexa</taxon>
        <taxon>Aconoidasida</taxon>
        <taxon>Haemosporida</taxon>
        <taxon>Plasmodiidae</taxon>
        <taxon>Plasmodium</taxon>
        <taxon>Plasmodium (Haemamoeba)</taxon>
    </lineage>
</organism>
<reference evidence="1 2" key="1">
    <citation type="submission" date="2015-04" db="EMBL/GenBank/DDBJ databases">
        <authorList>
            <consortium name="Pathogen Informatics"/>
        </authorList>
    </citation>
    <scope>NUCLEOTIDE SEQUENCE [LARGE SCALE GENOMIC DNA]</scope>
    <source>
        <strain evidence="1 2">SGS1</strain>
    </source>
</reference>
<evidence type="ECO:0000313" key="1">
    <source>
        <dbReference type="EMBL" id="CRH01562.1"/>
    </source>
</evidence>
<proteinExistence type="predicted"/>
<dbReference type="Proteomes" id="UP000220158">
    <property type="component" value="Chromosome 12"/>
</dbReference>
<evidence type="ECO:0000313" key="2">
    <source>
        <dbReference type="Proteomes" id="UP000220158"/>
    </source>
</evidence>